<keyword evidence="2" id="KW-1185">Reference proteome</keyword>
<evidence type="ECO:0000313" key="1">
    <source>
        <dbReference type="EMBL" id="KZT18696.1"/>
    </source>
</evidence>
<dbReference type="Pfam" id="PF18759">
    <property type="entry name" value="Plavaka"/>
    <property type="match status" value="1"/>
</dbReference>
<dbReference type="Proteomes" id="UP000076761">
    <property type="component" value="Unassembled WGS sequence"/>
</dbReference>
<dbReference type="AlphaFoldDB" id="A0A165MRY7"/>
<proteinExistence type="predicted"/>
<name>A0A165MRY7_9AGAM</name>
<dbReference type="OrthoDB" id="3208495at2759"/>
<evidence type="ECO:0000313" key="2">
    <source>
        <dbReference type="Proteomes" id="UP000076761"/>
    </source>
</evidence>
<protein>
    <submittedName>
        <fullName evidence="1">Uncharacterized protein</fullName>
    </submittedName>
</protein>
<sequence length="268" mass="30374">MNTFGLMREYQGDLPIKDPEDNVPLDKLLLPQTADEDLEGEPSDQGLSYGPYPNASAMMLGNWYWTSGEKKSKADLKRLSEDVLQSELFDPADLTKVNWDKIDRSLGADNTDHFPDSDGWVRQSMTIRVPFGDKNIPPKEFSVDGLQYRRLTNVLRGVFKDQSSSKFTYHPYRLLWQPLCPGEALENVHGELYTSQAYLNAETELQNSRKEPDCDVPRAIAAFMFWSDSTQLTDFSSASLWPVYALFGNQSKYARGKPSARPRKAASK</sequence>
<organism evidence="1 2">
    <name type="scientific">Neolentinus lepideus HHB14362 ss-1</name>
    <dbReference type="NCBI Taxonomy" id="1314782"/>
    <lineage>
        <taxon>Eukaryota</taxon>
        <taxon>Fungi</taxon>
        <taxon>Dikarya</taxon>
        <taxon>Basidiomycota</taxon>
        <taxon>Agaricomycotina</taxon>
        <taxon>Agaricomycetes</taxon>
        <taxon>Gloeophyllales</taxon>
        <taxon>Gloeophyllaceae</taxon>
        <taxon>Neolentinus</taxon>
    </lineage>
</organism>
<dbReference type="InParanoid" id="A0A165MRY7"/>
<accession>A0A165MRY7</accession>
<gene>
    <name evidence="1" type="ORF">NEOLEDRAFT_125582</name>
</gene>
<dbReference type="InterPro" id="IPR041078">
    <property type="entry name" value="Plavaka"/>
</dbReference>
<reference evidence="1 2" key="1">
    <citation type="journal article" date="2016" name="Mol. Biol. Evol.">
        <title>Comparative Genomics of Early-Diverging Mushroom-Forming Fungi Provides Insights into the Origins of Lignocellulose Decay Capabilities.</title>
        <authorList>
            <person name="Nagy L.G."/>
            <person name="Riley R."/>
            <person name="Tritt A."/>
            <person name="Adam C."/>
            <person name="Daum C."/>
            <person name="Floudas D."/>
            <person name="Sun H."/>
            <person name="Yadav J.S."/>
            <person name="Pangilinan J."/>
            <person name="Larsson K.H."/>
            <person name="Matsuura K."/>
            <person name="Barry K."/>
            <person name="Labutti K."/>
            <person name="Kuo R."/>
            <person name="Ohm R.A."/>
            <person name="Bhattacharya S.S."/>
            <person name="Shirouzu T."/>
            <person name="Yoshinaga Y."/>
            <person name="Martin F.M."/>
            <person name="Grigoriev I.V."/>
            <person name="Hibbett D.S."/>
        </authorList>
    </citation>
    <scope>NUCLEOTIDE SEQUENCE [LARGE SCALE GENOMIC DNA]</scope>
    <source>
        <strain evidence="1 2">HHB14362 ss-1</strain>
    </source>
</reference>
<dbReference type="EMBL" id="KV425665">
    <property type="protein sequence ID" value="KZT18696.1"/>
    <property type="molecule type" value="Genomic_DNA"/>
</dbReference>
<dbReference type="STRING" id="1314782.A0A165MRY7"/>